<feature type="region of interest" description="Disordered" evidence="2">
    <location>
        <begin position="194"/>
        <end position="304"/>
    </location>
</feature>
<keyword evidence="1" id="KW-0175">Coiled coil</keyword>
<proteinExistence type="predicted"/>
<feature type="compositionally biased region" description="Basic and acidic residues" evidence="2">
    <location>
        <begin position="229"/>
        <end position="241"/>
    </location>
</feature>
<evidence type="ECO:0000313" key="4">
    <source>
        <dbReference type="Proteomes" id="UP000288725"/>
    </source>
</evidence>
<feature type="compositionally biased region" description="Basic and acidic residues" evidence="2">
    <location>
        <begin position="194"/>
        <end position="213"/>
    </location>
</feature>
<dbReference type="AlphaFoldDB" id="A0A444RRL8"/>
<reference evidence="3 4" key="1">
    <citation type="submission" date="2018-12" db="EMBL/GenBank/DDBJ databases">
        <title>Genome of Verticillium dahliae isolate Getta Getta.</title>
        <authorList>
            <person name="Gardiner D.M."/>
        </authorList>
    </citation>
    <scope>NUCLEOTIDE SEQUENCE [LARGE SCALE GENOMIC DNA]</scope>
    <source>
        <strain evidence="3 4">Getta Getta</strain>
    </source>
</reference>
<gene>
    <name evidence="3" type="ORF">VDGE_02955</name>
</gene>
<name>A0A444RRL8_VERDA</name>
<dbReference type="EMBL" id="RSDZ01000099">
    <property type="protein sequence ID" value="RXG43883.1"/>
    <property type="molecule type" value="Genomic_DNA"/>
</dbReference>
<feature type="compositionally biased region" description="Basic and acidic residues" evidence="2">
    <location>
        <begin position="264"/>
        <end position="273"/>
    </location>
</feature>
<evidence type="ECO:0000313" key="3">
    <source>
        <dbReference type="EMBL" id="RXG43883.1"/>
    </source>
</evidence>
<evidence type="ECO:0000256" key="2">
    <source>
        <dbReference type="SAM" id="MobiDB-lite"/>
    </source>
</evidence>
<dbReference type="OrthoDB" id="4832223at2759"/>
<sequence length="574" mass="64626">MNSSPHDRSPSRDGQTSRPPGTLAGVFALRGFADGLPPWAAHENDDARAKVILGQRKYTVNQSSLEERIYVNLVIMFRALLHFSAMNNEIAIYRAVNRACSFATSHARQIRDLTKFYSARRRIYRRESDRGEKPTLLAALADEWCHLWSHAVSRAPQNEREHYALFDDKMAKWDDLLQDVDLLLSPGFWPYSDDRSVTQRPEEHQLQREDANANKKHLLSSEDEAPDSASKRHCVESERPTDSLPSPSDSRGRGHSSRDLTPARTERLPRIDEGTPQADRVQADHAGQDVSPEQPGETHHSACKLDPPAEIDKIHSGVDGHLTSKDALSEMAKSHEARLQGLEASSTDAQAVAKNTEDSLALERLGTRLQDQINGHGARLDLLEERRIHNTMSEEDAKRIETLEQRNRDLEEQLNDLRAQSSLSDAPSTAQFNALQGQVSALARRVAESDSRAQTESAYAKEAELTRQTQVELIETQSQHIAKLEQQIESNQRVIDLEPEFETIKSQLTEVQAAVEGKDILGRSLRDRLEHSLGFARAIHAREVFRTREQMLASADVVVQLERALQSLEKMKEL</sequence>
<dbReference type="Proteomes" id="UP000288725">
    <property type="component" value="Unassembled WGS sequence"/>
</dbReference>
<organism evidence="3 4">
    <name type="scientific">Verticillium dahliae</name>
    <name type="common">Verticillium wilt</name>
    <dbReference type="NCBI Taxonomy" id="27337"/>
    <lineage>
        <taxon>Eukaryota</taxon>
        <taxon>Fungi</taxon>
        <taxon>Dikarya</taxon>
        <taxon>Ascomycota</taxon>
        <taxon>Pezizomycotina</taxon>
        <taxon>Sordariomycetes</taxon>
        <taxon>Hypocreomycetidae</taxon>
        <taxon>Glomerellales</taxon>
        <taxon>Plectosphaerellaceae</taxon>
        <taxon>Verticillium</taxon>
    </lineage>
</organism>
<protein>
    <submittedName>
        <fullName evidence="3">Uncharacterized protein</fullName>
    </submittedName>
</protein>
<feature type="region of interest" description="Disordered" evidence="2">
    <location>
        <begin position="1"/>
        <end position="20"/>
    </location>
</feature>
<feature type="compositionally biased region" description="Basic and acidic residues" evidence="2">
    <location>
        <begin position="1"/>
        <end position="11"/>
    </location>
</feature>
<feature type="coiled-coil region" evidence="1">
    <location>
        <begin position="393"/>
        <end position="420"/>
    </location>
</feature>
<comment type="caution">
    <text evidence="3">The sequence shown here is derived from an EMBL/GenBank/DDBJ whole genome shotgun (WGS) entry which is preliminary data.</text>
</comment>
<accession>A0A444RRL8</accession>
<evidence type="ECO:0000256" key="1">
    <source>
        <dbReference type="SAM" id="Coils"/>
    </source>
</evidence>